<gene>
    <name evidence="1" type="ORF">ACI1P1_08885</name>
</gene>
<organism evidence="1 2">
    <name type="scientific">Paenibacillus mesotrionivorans</name>
    <dbReference type="NCBI Taxonomy" id="3160968"/>
    <lineage>
        <taxon>Bacteria</taxon>
        <taxon>Bacillati</taxon>
        <taxon>Bacillota</taxon>
        <taxon>Bacilli</taxon>
        <taxon>Bacillales</taxon>
        <taxon>Paenibacillaceae</taxon>
        <taxon>Paenibacillus</taxon>
    </lineage>
</organism>
<keyword evidence="1" id="KW-0121">Carboxypeptidase</keyword>
<evidence type="ECO:0000313" key="2">
    <source>
        <dbReference type="Proteomes" id="UP001631969"/>
    </source>
</evidence>
<keyword evidence="1" id="KW-0645">Protease</keyword>
<name>A0ACC7NUG9_9BACL</name>
<accession>A0ACC7NUG9</accession>
<comment type="caution">
    <text evidence="1">The sequence shown here is derived from an EMBL/GenBank/DDBJ whole genome shotgun (WGS) entry which is preliminary data.</text>
</comment>
<keyword evidence="2" id="KW-1185">Reference proteome</keyword>
<evidence type="ECO:0000313" key="1">
    <source>
        <dbReference type="EMBL" id="MFM9328399.1"/>
    </source>
</evidence>
<protein>
    <submittedName>
        <fullName evidence="1">D-alanyl-D-alanine carboxypeptidase family protein</fullName>
    </submittedName>
</protein>
<proteinExistence type="predicted"/>
<dbReference type="EMBL" id="JBJURJ010000005">
    <property type="protein sequence ID" value="MFM9328399.1"/>
    <property type="molecule type" value="Genomic_DNA"/>
</dbReference>
<dbReference type="Proteomes" id="UP001631969">
    <property type="component" value="Unassembled WGS sequence"/>
</dbReference>
<sequence length="364" mass="38394">MSSISKKKLAVCVLGSLLTGSVVLSGCGNDKAGPSSSAPATSPAGSASAPASASPSPAAGKNGSVQSIAFDAAETTVAPGQTLRLALTGLNAKKEKTTISDAKAIVYTSDKPELLAVDANGVVKPGPKGVTGAHAVISAEYQGKKATVGVTIKYALEDTVKTVSGKNIVTNETDIAVVVNKERGLPDTYEPTDLTEPNVDFSFSGKADKRMLRKEAALALEKLFKQASGDGIKLYGVSGYRSRATQVSVYNNNVKTQGQAEADKVSARPGFSEHQTGLAIDVSSQSAKFALEEVFGTTKEGKWLAEHAHETGFIIRYPKGKESITGYSYEPWHIRYVGVDIAKVVYENRWTLEEYFRNAVPVNG</sequence>
<keyword evidence="1" id="KW-0378">Hydrolase</keyword>
<reference evidence="1" key="1">
    <citation type="submission" date="2024-12" db="EMBL/GenBank/DDBJ databases">
        <authorList>
            <person name="Wu N."/>
        </authorList>
    </citation>
    <scope>NUCLEOTIDE SEQUENCE</scope>
    <source>
        <strain evidence="1">P15</strain>
    </source>
</reference>